<dbReference type="AlphaFoldDB" id="A0ABC8KDV5"/>
<reference evidence="8 9" key="1">
    <citation type="submission" date="2022-03" db="EMBL/GenBank/DDBJ databases">
        <authorList>
            <person name="Macdonald S."/>
            <person name="Ahmed S."/>
            <person name="Newling K."/>
        </authorList>
    </citation>
    <scope>NUCLEOTIDE SEQUENCE [LARGE SCALE GENOMIC DNA]</scope>
</reference>
<keyword evidence="2" id="KW-0805">Transcription regulation</keyword>
<keyword evidence="4" id="KW-0804">Transcription</keyword>
<evidence type="ECO:0000256" key="6">
    <source>
        <dbReference type="SAM" id="MobiDB-lite"/>
    </source>
</evidence>
<evidence type="ECO:0000256" key="2">
    <source>
        <dbReference type="ARBA" id="ARBA00023015"/>
    </source>
</evidence>
<dbReference type="EMBL" id="CAKOAT010202932">
    <property type="protein sequence ID" value="CAH8355073.1"/>
    <property type="molecule type" value="Genomic_DNA"/>
</dbReference>
<name>A0ABC8KDV5_ERUVS</name>
<dbReference type="GO" id="GO:0003677">
    <property type="term" value="F:DNA binding"/>
    <property type="evidence" value="ECO:0007669"/>
    <property type="project" value="UniProtKB-KW"/>
</dbReference>
<feature type="compositionally biased region" description="Basic residues" evidence="6">
    <location>
        <begin position="88"/>
        <end position="99"/>
    </location>
</feature>
<evidence type="ECO:0000259" key="7">
    <source>
        <dbReference type="PROSITE" id="PS00036"/>
    </source>
</evidence>
<feature type="domain" description="BZIP" evidence="7">
    <location>
        <begin position="77"/>
        <end position="92"/>
    </location>
</feature>
<keyword evidence="9" id="KW-1185">Reference proteome</keyword>
<feature type="region of interest" description="Disordered" evidence="6">
    <location>
        <begin position="44"/>
        <end position="99"/>
    </location>
</feature>
<dbReference type="GO" id="GO:0005634">
    <property type="term" value="C:nucleus"/>
    <property type="evidence" value="ECO:0007669"/>
    <property type="project" value="UniProtKB-SubCell"/>
</dbReference>
<accession>A0ABC8KDV5</accession>
<dbReference type="CDD" id="cd14702">
    <property type="entry name" value="bZIP_plant_GBF1"/>
    <property type="match status" value="1"/>
</dbReference>
<dbReference type="InterPro" id="IPR004827">
    <property type="entry name" value="bZIP"/>
</dbReference>
<dbReference type="PANTHER" id="PTHR46324:SF36">
    <property type="entry name" value="BASIC LEUCINE-ZIPPER 70"/>
    <property type="match status" value="1"/>
</dbReference>
<evidence type="ECO:0000313" key="9">
    <source>
        <dbReference type="Proteomes" id="UP001642260"/>
    </source>
</evidence>
<dbReference type="PANTHER" id="PTHR46324">
    <property type="entry name" value="BASIC LEUCINE ZIPPER 43-RELATED"/>
    <property type="match status" value="1"/>
</dbReference>
<dbReference type="PROSITE" id="PS00036">
    <property type="entry name" value="BZIP_BASIC"/>
    <property type="match status" value="1"/>
</dbReference>
<proteinExistence type="predicted"/>
<comment type="caution">
    <text evidence="8">The sequence shown here is derived from an EMBL/GenBank/DDBJ whole genome shotgun (WGS) entry which is preliminary data.</text>
</comment>
<evidence type="ECO:0000256" key="4">
    <source>
        <dbReference type="ARBA" id="ARBA00023163"/>
    </source>
</evidence>
<protein>
    <recommendedName>
        <fullName evidence="7">BZIP domain-containing protein</fullName>
    </recommendedName>
</protein>
<dbReference type="Proteomes" id="UP001642260">
    <property type="component" value="Unassembled WGS sequence"/>
</dbReference>
<evidence type="ECO:0000256" key="1">
    <source>
        <dbReference type="ARBA" id="ARBA00004123"/>
    </source>
</evidence>
<dbReference type="InterPro" id="IPR045314">
    <property type="entry name" value="bZIP_plant_GBF1"/>
</dbReference>
<evidence type="ECO:0000256" key="3">
    <source>
        <dbReference type="ARBA" id="ARBA00023125"/>
    </source>
</evidence>
<comment type="subcellular location">
    <subcellularLocation>
        <location evidence="1">Nucleus</location>
    </subcellularLocation>
</comment>
<keyword evidence="5" id="KW-0539">Nucleus</keyword>
<gene>
    <name evidence="8" type="ORF">ERUC_LOCUS20828</name>
</gene>
<organism evidence="8 9">
    <name type="scientific">Eruca vesicaria subsp. sativa</name>
    <name type="common">Garden rocket</name>
    <name type="synonym">Eruca sativa</name>
    <dbReference type="NCBI Taxonomy" id="29727"/>
    <lineage>
        <taxon>Eukaryota</taxon>
        <taxon>Viridiplantae</taxon>
        <taxon>Streptophyta</taxon>
        <taxon>Embryophyta</taxon>
        <taxon>Tracheophyta</taxon>
        <taxon>Spermatophyta</taxon>
        <taxon>Magnoliopsida</taxon>
        <taxon>eudicotyledons</taxon>
        <taxon>Gunneridae</taxon>
        <taxon>Pentapetalae</taxon>
        <taxon>rosids</taxon>
        <taxon>malvids</taxon>
        <taxon>Brassicales</taxon>
        <taxon>Brassicaceae</taxon>
        <taxon>Brassiceae</taxon>
        <taxon>Eruca</taxon>
    </lineage>
</organism>
<dbReference type="InterPro" id="IPR044521">
    <property type="entry name" value="AtbZIP8/43"/>
</dbReference>
<evidence type="ECO:0000313" key="8">
    <source>
        <dbReference type="EMBL" id="CAH8355073.1"/>
    </source>
</evidence>
<keyword evidence="3" id="KW-0238">DNA-binding</keyword>
<sequence>MESSVHRSHHCFDIFEGMPPQDDHLNSAFLPNATFHVHLQSPNLSTRSSNNNNNRFHIDPNGENVYEGLVPDERRAKRMVSNRDSARRARMRKKSCSNK</sequence>
<evidence type="ECO:0000256" key="5">
    <source>
        <dbReference type="ARBA" id="ARBA00023242"/>
    </source>
</evidence>
<feature type="compositionally biased region" description="Low complexity" evidence="6">
    <location>
        <begin position="44"/>
        <end position="54"/>
    </location>
</feature>